<evidence type="ECO:0000313" key="2">
    <source>
        <dbReference type="Proteomes" id="UP000005239"/>
    </source>
</evidence>
<evidence type="ECO:0000313" key="1">
    <source>
        <dbReference type="EnsemblMetazoa" id="PPA40798.1"/>
    </source>
</evidence>
<dbReference type="PANTHER" id="PTHR31748">
    <property type="entry name" value="SERPENTINE RECEPTOR, CLASS V"/>
    <property type="match status" value="1"/>
</dbReference>
<gene>
    <name evidence="1" type="primary">WBGene00279167</name>
</gene>
<dbReference type="InterPro" id="IPR019426">
    <property type="entry name" value="7TM_GPCR_serpentine_rcpt_Srv"/>
</dbReference>
<dbReference type="AlphaFoldDB" id="A0A2A6C2F3"/>
<dbReference type="EnsemblMetazoa" id="PPA40798.1">
    <property type="protein sequence ID" value="PPA40798.1"/>
    <property type="gene ID" value="WBGene00279167"/>
</dbReference>
<keyword evidence="2" id="KW-1185">Reference proteome</keyword>
<reference evidence="2" key="1">
    <citation type="journal article" date="2008" name="Nat. Genet.">
        <title>The Pristionchus pacificus genome provides a unique perspective on nematode lifestyle and parasitism.</title>
        <authorList>
            <person name="Dieterich C."/>
            <person name="Clifton S.W."/>
            <person name="Schuster L.N."/>
            <person name="Chinwalla A."/>
            <person name="Delehaunty K."/>
            <person name="Dinkelacker I."/>
            <person name="Fulton L."/>
            <person name="Fulton R."/>
            <person name="Godfrey J."/>
            <person name="Minx P."/>
            <person name="Mitreva M."/>
            <person name="Roeseler W."/>
            <person name="Tian H."/>
            <person name="Witte H."/>
            <person name="Yang S.P."/>
            <person name="Wilson R.K."/>
            <person name="Sommer R.J."/>
        </authorList>
    </citation>
    <scope>NUCLEOTIDE SEQUENCE [LARGE SCALE GENOMIC DNA]</scope>
    <source>
        <strain evidence="2">PS312</strain>
    </source>
</reference>
<proteinExistence type="predicted"/>
<reference evidence="1" key="2">
    <citation type="submission" date="2022-06" db="UniProtKB">
        <authorList>
            <consortium name="EnsemblMetazoa"/>
        </authorList>
    </citation>
    <scope>IDENTIFICATION</scope>
    <source>
        <strain evidence="1">PS312</strain>
    </source>
</reference>
<dbReference type="PANTHER" id="PTHR31748:SF1">
    <property type="entry name" value="SERPENTINE RECEPTOR, CLASS V"/>
    <property type="match status" value="1"/>
</dbReference>
<dbReference type="Proteomes" id="UP000005239">
    <property type="component" value="Unassembled WGS sequence"/>
</dbReference>
<name>A0A2A6C2F3_PRIPA</name>
<sequence>MADTVDVINAVVAYTCFCFAAVTVVINVLILKILYKERRFPYTSNYFYVIYMIGSAIDIFSLVANHTLAVLPSRGWFLPIFLSSTLPGRIWNTWIFRIIAVIIQLSGLVVGIFAATRDVYWIQVEGGGWYIQIIYYITYAYAFLMETNFEVENIEESDLRIFYIGYFIINDCYGGISPYLLLYFSKPVTRDFVRTFRFTRGKISPKSTVTETRA</sequence>
<organism evidence="1 2">
    <name type="scientific">Pristionchus pacificus</name>
    <name type="common">Parasitic nematode worm</name>
    <dbReference type="NCBI Taxonomy" id="54126"/>
    <lineage>
        <taxon>Eukaryota</taxon>
        <taxon>Metazoa</taxon>
        <taxon>Ecdysozoa</taxon>
        <taxon>Nematoda</taxon>
        <taxon>Chromadorea</taxon>
        <taxon>Rhabditida</taxon>
        <taxon>Rhabditina</taxon>
        <taxon>Diplogasteromorpha</taxon>
        <taxon>Diplogasteroidea</taxon>
        <taxon>Neodiplogasteridae</taxon>
        <taxon>Pristionchus</taxon>
    </lineage>
</organism>
<accession>A0A8R1YZ56</accession>
<protein>
    <submittedName>
        <fullName evidence="1">G protein-coupled receptor</fullName>
    </submittedName>
</protein>
<dbReference type="Pfam" id="PF10323">
    <property type="entry name" value="7TM_GPCR_Srv"/>
    <property type="match status" value="1"/>
</dbReference>
<accession>A0A2A6C2F3</accession>